<organism evidence="1 2">
    <name type="scientific">Zunongwangia atlantica 22II14-10F7</name>
    <dbReference type="NCBI Taxonomy" id="1185767"/>
    <lineage>
        <taxon>Bacteria</taxon>
        <taxon>Pseudomonadati</taxon>
        <taxon>Bacteroidota</taxon>
        <taxon>Flavobacteriia</taxon>
        <taxon>Flavobacteriales</taxon>
        <taxon>Flavobacteriaceae</taxon>
        <taxon>Zunongwangia</taxon>
    </lineage>
</organism>
<keyword evidence="2" id="KW-1185">Reference proteome</keyword>
<accession>A0A1Y1T382</accession>
<dbReference type="AlphaFoldDB" id="A0A1Y1T382"/>
<comment type="caution">
    <text evidence="1">The sequence shown here is derived from an EMBL/GenBank/DDBJ whole genome shotgun (WGS) entry which is preliminary data.</text>
</comment>
<reference evidence="1 2" key="1">
    <citation type="submission" date="2013-04" db="EMBL/GenBank/DDBJ databases">
        <title>Zunongwangia sp. 22II14-10F7 Genome Sequencing.</title>
        <authorList>
            <person name="Lai Q."/>
            <person name="Shao Z."/>
        </authorList>
    </citation>
    <scope>NUCLEOTIDE SEQUENCE [LARGE SCALE GENOMIC DNA]</scope>
    <source>
        <strain evidence="1 2">22II14-10F7</strain>
    </source>
</reference>
<name>A0A1Y1T382_9FLAO</name>
<proteinExistence type="predicted"/>
<evidence type="ECO:0000313" key="2">
    <source>
        <dbReference type="Proteomes" id="UP000192746"/>
    </source>
</evidence>
<gene>
    <name evidence="1" type="ORF">IIF7_09773</name>
</gene>
<evidence type="ECO:0000313" key="1">
    <source>
        <dbReference type="EMBL" id="ORL45490.1"/>
    </source>
</evidence>
<dbReference type="Proteomes" id="UP000192746">
    <property type="component" value="Unassembled WGS sequence"/>
</dbReference>
<protein>
    <submittedName>
        <fullName evidence="1">Uncharacterized protein</fullName>
    </submittedName>
</protein>
<dbReference type="EMBL" id="ARYN01000008">
    <property type="protein sequence ID" value="ORL45490.1"/>
    <property type="molecule type" value="Genomic_DNA"/>
</dbReference>
<sequence>MNLKFNKIDLIFKKFQKFYSFYTSQKYTKTYKLQKIQSVGSKLPRGIRWKQIFNFKASLGTLYPLAVPIKKSDHRKLPSDL</sequence>